<dbReference type="PANTHER" id="PTHR47870:SF1">
    <property type="entry name" value="CYTOCHROME C-TYPE BIOGENESIS PROTEIN CCMH"/>
    <property type="match status" value="1"/>
</dbReference>
<feature type="repeat" description="TPR" evidence="4">
    <location>
        <begin position="90"/>
        <end position="123"/>
    </location>
</feature>
<dbReference type="AlphaFoldDB" id="A0A514ED45"/>
<organism evidence="8 9">
    <name type="scientific">Xanthomonas cerealis pv. cerealis</name>
    <dbReference type="NCBI Taxonomy" id="152263"/>
    <lineage>
        <taxon>Bacteria</taxon>
        <taxon>Pseudomonadati</taxon>
        <taxon>Pseudomonadota</taxon>
        <taxon>Gammaproteobacteria</taxon>
        <taxon>Lysobacterales</taxon>
        <taxon>Lysobacteraceae</taxon>
        <taxon>Xanthomonas</taxon>
        <taxon>Xanthomonas translucens group</taxon>
        <taxon>Xanthomonas cerealis</taxon>
    </lineage>
</organism>
<dbReference type="Proteomes" id="UP000319349">
    <property type="component" value="Chromosome"/>
</dbReference>
<dbReference type="Pfam" id="PF23914">
    <property type="entry name" value="TPR_CcmH_CycH"/>
    <property type="match status" value="1"/>
</dbReference>
<evidence type="ECO:0000256" key="3">
    <source>
        <dbReference type="ARBA" id="ARBA00022803"/>
    </source>
</evidence>
<keyword evidence="5" id="KW-1133">Transmembrane helix</keyword>
<reference evidence="8 9" key="1">
    <citation type="submission" date="2019-03" db="EMBL/GenBank/DDBJ databases">
        <title>Tal1 in Xanthomonas translucens pv. cerealis Contributes to Virulence in Bacterial Leaf Streak of Wheat.</title>
        <authorList>
            <person name="Shah S.M.A."/>
            <person name="Haq F."/>
            <person name="Ma W."/>
            <person name="Xu X."/>
            <person name="Wang S."/>
            <person name="Xu Z."/>
            <person name="Zou L."/>
            <person name="Zhu B."/>
            <person name="Chen G."/>
        </authorList>
    </citation>
    <scope>NUCLEOTIDE SEQUENCE [LARGE SCALE GENOMIC DNA]</scope>
    <source>
        <strain evidence="8 9">01</strain>
    </source>
</reference>
<evidence type="ECO:0000256" key="4">
    <source>
        <dbReference type="PROSITE-ProRule" id="PRU00339"/>
    </source>
</evidence>
<keyword evidence="5" id="KW-0472">Membrane</keyword>
<dbReference type="GO" id="GO:0005886">
    <property type="term" value="C:plasma membrane"/>
    <property type="evidence" value="ECO:0007669"/>
    <property type="project" value="TreeGrafter"/>
</dbReference>
<evidence type="ECO:0000259" key="6">
    <source>
        <dbReference type="Pfam" id="PF23892"/>
    </source>
</evidence>
<accession>A0A514ED45</accession>
<name>A0A514ED45_9XANT</name>
<dbReference type="SMART" id="SM00028">
    <property type="entry name" value="TPR"/>
    <property type="match status" value="1"/>
</dbReference>
<dbReference type="PROSITE" id="PS50005">
    <property type="entry name" value="TPR"/>
    <property type="match status" value="1"/>
</dbReference>
<dbReference type="PANTHER" id="PTHR47870">
    <property type="entry name" value="CYTOCHROME C-TYPE BIOGENESIS PROTEIN CCMH"/>
    <property type="match status" value="1"/>
</dbReference>
<keyword evidence="1" id="KW-0677">Repeat</keyword>
<dbReference type="SUPFAM" id="SSF48452">
    <property type="entry name" value="TPR-like"/>
    <property type="match status" value="1"/>
</dbReference>
<keyword evidence="9" id="KW-1185">Reference proteome</keyword>
<dbReference type="Gene3D" id="1.25.40.10">
    <property type="entry name" value="Tetratricopeptide repeat domain"/>
    <property type="match status" value="1"/>
</dbReference>
<protein>
    <submittedName>
        <fullName evidence="8">Tetratricopeptide repeat protein</fullName>
    </submittedName>
</protein>
<dbReference type="Pfam" id="PF23892">
    <property type="entry name" value="Ig_CycH"/>
    <property type="match status" value="1"/>
</dbReference>
<dbReference type="InterPro" id="IPR019734">
    <property type="entry name" value="TPR_rpt"/>
</dbReference>
<keyword evidence="3 4" id="KW-0802">TPR repeat</keyword>
<evidence type="ECO:0000313" key="9">
    <source>
        <dbReference type="Proteomes" id="UP000319349"/>
    </source>
</evidence>
<dbReference type="InterPro" id="IPR056412">
    <property type="entry name" value="Ig_CycH"/>
</dbReference>
<dbReference type="EMBL" id="CP038228">
    <property type="protein sequence ID" value="QDI03947.1"/>
    <property type="molecule type" value="Genomic_DNA"/>
</dbReference>
<gene>
    <name evidence="8" type="ORF">E4A48_09820</name>
</gene>
<dbReference type="InterPro" id="IPR051263">
    <property type="entry name" value="C-type_cytochrome_biogenesis"/>
</dbReference>
<feature type="domain" description="Cytochrome c-type biogenesis protein H TPR" evidence="7">
    <location>
        <begin position="73"/>
        <end position="195"/>
    </location>
</feature>
<feature type="transmembrane region" description="Helical" evidence="5">
    <location>
        <begin position="6"/>
        <end position="23"/>
    </location>
</feature>
<dbReference type="InterPro" id="IPR011990">
    <property type="entry name" value="TPR-like_helical_dom_sf"/>
</dbReference>
<evidence type="ECO:0000256" key="1">
    <source>
        <dbReference type="ARBA" id="ARBA00022737"/>
    </source>
</evidence>
<sequence>MLSWGMHAAAAVLAALVFGAVLWPLRRDRGRGDMALLGVAVLALGVAAAALYALVGTPRALQAQNREAPRNLEDGVAQLQAALAKDPNRAEGWALLARSQMSLGRPNEAAAAFARAVQLAPDEAQWLVQAAEARALAAPQRQFDAQGIAWLRHALQVEPNNERAAWFLGIAQRQRGQHAEAAATWEALLPRVDAATAAALRPQIDAARADAGLPALPAAAPGVAAPAPAPAPASATAASNAAAAPASAAAGTLTVAVSLDPDFAARGRLRGDASVFVIARVPGGPPMPVAVQKHTLQSLPLRVTLSDSDSPMPTQTLSQLKQVQVLARLSNSGNAMRQEGDLESAPVTVTLPAATPVELVIGKP</sequence>
<dbReference type="GO" id="GO:0017004">
    <property type="term" value="P:cytochrome complex assembly"/>
    <property type="evidence" value="ECO:0007669"/>
    <property type="project" value="UniProtKB-KW"/>
</dbReference>
<evidence type="ECO:0000259" key="7">
    <source>
        <dbReference type="Pfam" id="PF23914"/>
    </source>
</evidence>
<proteinExistence type="predicted"/>
<evidence type="ECO:0000256" key="2">
    <source>
        <dbReference type="ARBA" id="ARBA00022748"/>
    </source>
</evidence>
<dbReference type="InterPro" id="IPR056413">
    <property type="entry name" value="TPR_CcmH_CycH"/>
</dbReference>
<evidence type="ECO:0000256" key="5">
    <source>
        <dbReference type="SAM" id="Phobius"/>
    </source>
</evidence>
<dbReference type="RefSeq" id="WP_142742338.1">
    <property type="nucleotide sequence ID" value="NZ_CP038228.1"/>
</dbReference>
<keyword evidence="2" id="KW-0201">Cytochrome c-type biogenesis</keyword>
<evidence type="ECO:0000313" key="8">
    <source>
        <dbReference type="EMBL" id="QDI03947.1"/>
    </source>
</evidence>
<feature type="transmembrane region" description="Helical" evidence="5">
    <location>
        <begin position="35"/>
        <end position="55"/>
    </location>
</feature>
<keyword evidence="5" id="KW-0812">Transmembrane</keyword>
<feature type="domain" description="Cytochrome c-type biogenesis protein H Ig-like" evidence="6">
    <location>
        <begin position="253"/>
        <end position="361"/>
    </location>
</feature>